<dbReference type="Pfam" id="PF17802">
    <property type="entry name" value="SpaA"/>
    <property type="match status" value="1"/>
</dbReference>
<dbReference type="Gene3D" id="2.60.40.10">
    <property type="entry name" value="Immunoglobulins"/>
    <property type="match status" value="1"/>
</dbReference>
<dbReference type="EMBL" id="FNMW01000001">
    <property type="protein sequence ID" value="SDW64225.1"/>
    <property type="molecule type" value="Genomic_DNA"/>
</dbReference>
<sequence>MKKIRNVMTLLLAALALVFTGGQVSAQTVDSGQGGAATITIQNAQVGETYKLYKLFNATVGANNAIAYTLPSGKTASDVASYFDVDSAGNVTAKSTTTQSVVGSDDFKAWAKTFVGGASATPTASATASENTLSFTGLTYGYYFVESSLGATITVDSTNPNANVVDKNTSAPTTPSGGGKTADKTTAAIGDAVNYTVTFNATNYVVINNQGKQITKYTIVDTPTNLAIDASSVVVKVNGTEVSPSVKNVGTDGKLTVEIPWVDSSNNSLYSTPSEVTLTYSATVTTGAVKTDSLKGEASNTATISYNYGDNSGSITTNEVKVNTLGFGIRKVDGVSGNLLSGAEFKVYKTETSSEAIKFVKIADGYYRPATASEIAAGTSIVEIIPAGSPYLVGFKDGDTFYIEETKAPAGYNKLTSRQSVTINGEGTTASVNNNKGTELPSTGSFGTKMLYVVGASAILVAFVYMVAKRRVKNL</sequence>
<protein>
    <submittedName>
        <fullName evidence="4">LPXTG-motif cell wall anchor domain-containing protein</fullName>
    </submittedName>
</protein>
<feature type="signal peptide" evidence="2">
    <location>
        <begin position="1"/>
        <end position="26"/>
    </location>
</feature>
<feature type="chain" id="PRO_5042282062" evidence="2">
    <location>
        <begin position="27"/>
        <end position="475"/>
    </location>
</feature>
<proteinExistence type="predicted"/>
<gene>
    <name evidence="4" type="ORF">SAMN05216415_1149</name>
</gene>
<accession>A0AAE8HL24</accession>
<dbReference type="InterPro" id="IPR041033">
    <property type="entry name" value="SpaA_PFL_dom_1"/>
</dbReference>
<name>A0AAE8HL24_STREI</name>
<evidence type="ECO:0000313" key="4">
    <source>
        <dbReference type="EMBL" id="SDW64225.1"/>
    </source>
</evidence>
<evidence type="ECO:0000313" key="5">
    <source>
        <dbReference type="Proteomes" id="UP000182107"/>
    </source>
</evidence>
<comment type="caution">
    <text evidence="4">The sequence shown here is derived from an EMBL/GenBank/DDBJ whole genome shotgun (WGS) entry which is preliminary data.</text>
</comment>
<dbReference type="RefSeq" id="WP_074602843.1">
    <property type="nucleotide sequence ID" value="NZ_FNMW01000001.1"/>
</dbReference>
<keyword evidence="1" id="KW-0472">Membrane</keyword>
<organism evidence="4 5">
    <name type="scientific">Streptococcus equinus</name>
    <name type="common">Streptococcus bovis</name>
    <dbReference type="NCBI Taxonomy" id="1335"/>
    <lineage>
        <taxon>Bacteria</taxon>
        <taxon>Bacillati</taxon>
        <taxon>Bacillota</taxon>
        <taxon>Bacilli</taxon>
        <taxon>Lactobacillales</taxon>
        <taxon>Streptococcaceae</taxon>
        <taxon>Streptococcus</taxon>
    </lineage>
</organism>
<dbReference type="InterPro" id="IPR013783">
    <property type="entry name" value="Ig-like_fold"/>
</dbReference>
<keyword evidence="2" id="KW-0732">Signal</keyword>
<evidence type="ECO:0000256" key="2">
    <source>
        <dbReference type="SAM" id="SignalP"/>
    </source>
</evidence>
<dbReference type="Proteomes" id="UP000182107">
    <property type="component" value="Unassembled WGS sequence"/>
</dbReference>
<dbReference type="AlphaFoldDB" id="A0AAE8HL24"/>
<dbReference type="Gene3D" id="2.60.40.740">
    <property type="match status" value="1"/>
</dbReference>
<evidence type="ECO:0000256" key="1">
    <source>
        <dbReference type="SAM" id="Phobius"/>
    </source>
</evidence>
<keyword evidence="1" id="KW-1133">Transmembrane helix</keyword>
<feature type="domain" description="SpaA-like prealbumin fold" evidence="3">
    <location>
        <begin position="328"/>
        <end position="435"/>
    </location>
</feature>
<evidence type="ECO:0000259" key="3">
    <source>
        <dbReference type="Pfam" id="PF17802"/>
    </source>
</evidence>
<dbReference type="NCBIfam" id="TIGR01167">
    <property type="entry name" value="LPXTG_anchor"/>
    <property type="match status" value="1"/>
</dbReference>
<reference evidence="4 5" key="1">
    <citation type="submission" date="2016-10" db="EMBL/GenBank/DDBJ databases">
        <authorList>
            <person name="Varghese N."/>
            <person name="Submissions S."/>
        </authorList>
    </citation>
    <scope>NUCLEOTIDE SEQUENCE [LARGE SCALE GENOMIC DNA]</scope>
    <source>
        <strain evidence="4 5">Sb17</strain>
    </source>
</reference>
<feature type="transmembrane region" description="Helical" evidence="1">
    <location>
        <begin position="450"/>
        <end position="468"/>
    </location>
</feature>
<keyword evidence="1" id="KW-0812">Transmembrane</keyword>